<dbReference type="EMBL" id="APLQ01000011">
    <property type="protein sequence ID" value="ENO16023.2"/>
    <property type="molecule type" value="Genomic_DNA"/>
</dbReference>
<reference evidence="2 3" key="1">
    <citation type="journal article" date="2013" name="Genome Announc.">
        <title>Genome Sequence of the Polycyclic Aromatic Hydrocarbon-Degrading Bacterium Strain Marinobacter nanhaiticus D15-8WT.</title>
        <authorList>
            <person name="Cui Z."/>
            <person name="Gao W."/>
            <person name="Li Q."/>
            <person name="Xu G."/>
            <person name="Zheng L."/>
        </authorList>
    </citation>
    <scope>NUCLEOTIDE SEQUENCE [LARGE SCALE GENOMIC DNA]</scope>
    <source>
        <strain evidence="2 3">D15-8W</strain>
    </source>
</reference>
<protein>
    <recommendedName>
        <fullName evidence="1">DUF2268 domain-containing protein</fullName>
    </recommendedName>
</protein>
<dbReference type="Proteomes" id="UP000013165">
    <property type="component" value="Unassembled WGS sequence"/>
</dbReference>
<gene>
    <name evidence="2" type="ORF">J057_11741</name>
</gene>
<accession>N6X4L6</accession>
<proteinExistence type="predicted"/>
<keyword evidence="3" id="KW-1185">Reference proteome</keyword>
<sequence>MDPSIPRTGTHMPQWVVHYANACGQLDGWTERVSEAISEARYRAEQVLAPISLDVVVQVWPGQVIDCMGFVGYAPTGTMMQLTLDPGNANFDSNMGEPFERMVAHELHHVMRWRGPGYGQTLGEALVSEGLAGHFCRLLYGSAPEPWESALSGNELIDCAMRAKERWSEHAYRHGEWFFGQGPLPRWAGYSLGYALVERHLKQHTGEDAASLVHEPAASFYVHLPD</sequence>
<evidence type="ECO:0000313" key="3">
    <source>
        <dbReference type="Proteomes" id="UP000013165"/>
    </source>
</evidence>
<organism evidence="2 3">
    <name type="scientific">Marinobacter nanhaiticus D15-8W</name>
    <dbReference type="NCBI Taxonomy" id="626887"/>
    <lineage>
        <taxon>Bacteria</taxon>
        <taxon>Pseudomonadati</taxon>
        <taxon>Pseudomonadota</taxon>
        <taxon>Gammaproteobacteria</taxon>
        <taxon>Pseudomonadales</taxon>
        <taxon>Marinobacteraceae</taxon>
        <taxon>Marinobacter</taxon>
    </lineage>
</organism>
<evidence type="ECO:0000313" key="2">
    <source>
        <dbReference type="EMBL" id="ENO16023.2"/>
    </source>
</evidence>
<dbReference type="STRING" id="626887.J057_11741"/>
<dbReference type="Pfam" id="PF10026">
    <property type="entry name" value="DUF2268"/>
    <property type="match status" value="1"/>
</dbReference>
<dbReference type="InterPro" id="IPR018728">
    <property type="entry name" value="DUF2268"/>
</dbReference>
<dbReference type="PATRIC" id="fig|626887.3.peg.2356"/>
<dbReference type="HOGENOM" id="CLU_086343_0_0_6"/>
<comment type="caution">
    <text evidence="2">The sequence shown here is derived from an EMBL/GenBank/DDBJ whole genome shotgun (WGS) entry which is preliminary data.</text>
</comment>
<evidence type="ECO:0000259" key="1">
    <source>
        <dbReference type="Pfam" id="PF10026"/>
    </source>
</evidence>
<dbReference type="AlphaFoldDB" id="N6X4L6"/>
<name>N6X4L6_9GAMM</name>
<dbReference type="eggNOG" id="COG5504">
    <property type="taxonomic scope" value="Bacteria"/>
</dbReference>
<dbReference type="OrthoDB" id="69012at2"/>
<feature type="domain" description="DUF2268" evidence="1">
    <location>
        <begin position="68"/>
        <end position="219"/>
    </location>
</feature>